<organism evidence="2 3">
    <name type="scientific">Rhipicephalus sanguineus</name>
    <name type="common">Brown dog tick</name>
    <name type="synonym">Ixodes sanguineus</name>
    <dbReference type="NCBI Taxonomy" id="34632"/>
    <lineage>
        <taxon>Eukaryota</taxon>
        <taxon>Metazoa</taxon>
        <taxon>Ecdysozoa</taxon>
        <taxon>Arthropoda</taxon>
        <taxon>Chelicerata</taxon>
        <taxon>Arachnida</taxon>
        <taxon>Acari</taxon>
        <taxon>Parasitiformes</taxon>
        <taxon>Ixodida</taxon>
        <taxon>Ixodoidea</taxon>
        <taxon>Ixodidae</taxon>
        <taxon>Rhipicephalinae</taxon>
        <taxon>Rhipicephalus</taxon>
        <taxon>Rhipicephalus</taxon>
    </lineage>
</organism>
<evidence type="ECO:0000313" key="2">
    <source>
        <dbReference type="EMBL" id="KAH7932439.1"/>
    </source>
</evidence>
<feature type="region of interest" description="Disordered" evidence="1">
    <location>
        <begin position="118"/>
        <end position="220"/>
    </location>
</feature>
<feature type="compositionally biased region" description="Basic and acidic residues" evidence="1">
    <location>
        <begin position="129"/>
        <end position="163"/>
    </location>
</feature>
<name>A0A9D4PBE4_RHISA</name>
<gene>
    <name evidence="2" type="ORF">HPB52_024554</name>
</gene>
<evidence type="ECO:0008006" key="4">
    <source>
        <dbReference type="Google" id="ProtNLM"/>
    </source>
</evidence>
<proteinExistence type="predicted"/>
<evidence type="ECO:0000313" key="3">
    <source>
        <dbReference type="Proteomes" id="UP000821837"/>
    </source>
</evidence>
<dbReference type="Proteomes" id="UP000821837">
    <property type="component" value="Unassembled WGS sequence"/>
</dbReference>
<dbReference type="Gene3D" id="1.10.720.30">
    <property type="entry name" value="SAP domain"/>
    <property type="match status" value="1"/>
</dbReference>
<accession>A0A9D4PBE4</accession>
<comment type="caution">
    <text evidence="2">The sequence shown here is derived from an EMBL/GenBank/DDBJ whole genome shotgun (WGS) entry which is preliminary data.</text>
</comment>
<sequence>MLRFGIDLFREELTRRRLNSAGSKEELVQRLETDIRQCREATPRSSADSTEVASNAGLPFDSATLESLALLFQQLPRPSTTITTLPDLSSLIAYFDNSPAQNVNAWLSDVYSSLPHGMTPPPASLQQLRPKEKPASPLVEIRKESTENKRPESPERQRTPPTKDRRRRSTTSSLSASSSSHGSVKKAKPEKQQALRPWKSWASTKTLQQKRHYRSQGPQE</sequence>
<keyword evidence="3" id="KW-1185">Reference proteome</keyword>
<dbReference type="InterPro" id="IPR036361">
    <property type="entry name" value="SAP_dom_sf"/>
</dbReference>
<dbReference type="AlphaFoldDB" id="A0A9D4PBE4"/>
<evidence type="ECO:0000256" key="1">
    <source>
        <dbReference type="SAM" id="MobiDB-lite"/>
    </source>
</evidence>
<feature type="compositionally biased region" description="Low complexity" evidence="1">
    <location>
        <begin position="170"/>
        <end position="182"/>
    </location>
</feature>
<dbReference type="EMBL" id="JABSTV010001481">
    <property type="protein sequence ID" value="KAH7932439.1"/>
    <property type="molecule type" value="Genomic_DNA"/>
</dbReference>
<reference evidence="2" key="2">
    <citation type="submission" date="2021-09" db="EMBL/GenBank/DDBJ databases">
        <authorList>
            <person name="Jia N."/>
            <person name="Wang J."/>
            <person name="Shi W."/>
            <person name="Du L."/>
            <person name="Sun Y."/>
            <person name="Zhan W."/>
            <person name="Jiang J."/>
            <person name="Wang Q."/>
            <person name="Zhang B."/>
            <person name="Ji P."/>
            <person name="Sakyi L.B."/>
            <person name="Cui X."/>
            <person name="Yuan T."/>
            <person name="Jiang B."/>
            <person name="Yang W."/>
            <person name="Lam T.T.-Y."/>
            <person name="Chang Q."/>
            <person name="Ding S."/>
            <person name="Wang X."/>
            <person name="Zhu J."/>
            <person name="Ruan X."/>
            <person name="Zhao L."/>
            <person name="Wei J."/>
            <person name="Que T."/>
            <person name="Du C."/>
            <person name="Cheng J."/>
            <person name="Dai P."/>
            <person name="Han X."/>
            <person name="Huang E."/>
            <person name="Gao Y."/>
            <person name="Liu J."/>
            <person name="Shao H."/>
            <person name="Ye R."/>
            <person name="Li L."/>
            <person name="Wei W."/>
            <person name="Wang X."/>
            <person name="Wang C."/>
            <person name="Huo Q."/>
            <person name="Li W."/>
            <person name="Guo W."/>
            <person name="Chen H."/>
            <person name="Chen S."/>
            <person name="Zhou L."/>
            <person name="Zhou L."/>
            <person name="Ni X."/>
            <person name="Tian J."/>
            <person name="Zhou Y."/>
            <person name="Sheng Y."/>
            <person name="Liu T."/>
            <person name="Pan Y."/>
            <person name="Xia L."/>
            <person name="Li J."/>
            <person name="Zhao F."/>
            <person name="Cao W."/>
        </authorList>
    </citation>
    <scope>NUCLEOTIDE SEQUENCE</scope>
    <source>
        <strain evidence="2">Rsan-2018</strain>
        <tissue evidence="2">Larvae</tissue>
    </source>
</reference>
<reference evidence="2" key="1">
    <citation type="journal article" date="2020" name="Cell">
        <title>Large-Scale Comparative Analyses of Tick Genomes Elucidate Their Genetic Diversity and Vector Capacities.</title>
        <authorList>
            <consortium name="Tick Genome and Microbiome Consortium (TIGMIC)"/>
            <person name="Jia N."/>
            <person name="Wang J."/>
            <person name="Shi W."/>
            <person name="Du L."/>
            <person name="Sun Y."/>
            <person name="Zhan W."/>
            <person name="Jiang J.F."/>
            <person name="Wang Q."/>
            <person name="Zhang B."/>
            <person name="Ji P."/>
            <person name="Bell-Sakyi L."/>
            <person name="Cui X.M."/>
            <person name="Yuan T.T."/>
            <person name="Jiang B.G."/>
            <person name="Yang W.F."/>
            <person name="Lam T.T."/>
            <person name="Chang Q.C."/>
            <person name="Ding S.J."/>
            <person name="Wang X.J."/>
            <person name="Zhu J.G."/>
            <person name="Ruan X.D."/>
            <person name="Zhao L."/>
            <person name="Wei J.T."/>
            <person name="Ye R.Z."/>
            <person name="Que T.C."/>
            <person name="Du C.H."/>
            <person name="Zhou Y.H."/>
            <person name="Cheng J.X."/>
            <person name="Dai P.F."/>
            <person name="Guo W.B."/>
            <person name="Han X.H."/>
            <person name="Huang E.J."/>
            <person name="Li L.F."/>
            <person name="Wei W."/>
            <person name="Gao Y.C."/>
            <person name="Liu J.Z."/>
            <person name="Shao H.Z."/>
            <person name="Wang X."/>
            <person name="Wang C.C."/>
            <person name="Yang T.C."/>
            <person name="Huo Q.B."/>
            <person name="Li W."/>
            <person name="Chen H.Y."/>
            <person name="Chen S.E."/>
            <person name="Zhou L.G."/>
            <person name="Ni X.B."/>
            <person name="Tian J.H."/>
            <person name="Sheng Y."/>
            <person name="Liu T."/>
            <person name="Pan Y.S."/>
            <person name="Xia L.Y."/>
            <person name="Li J."/>
            <person name="Zhao F."/>
            <person name="Cao W.C."/>
        </authorList>
    </citation>
    <scope>NUCLEOTIDE SEQUENCE</scope>
    <source>
        <strain evidence="2">Rsan-2018</strain>
    </source>
</reference>
<protein>
    <recommendedName>
        <fullName evidence="4">SAP domain-containing protein</fullName>
    </recommendedName>
</protein>